<feature type="chain" id="PRO_5038054971" description="DnaJ homolog subfamily B member 9" evidence="7">
    <location>
        <begin position="24"/>
        <end position="243"/>
    </location>
</feature>
<dbReference type="InterPro" id="IPR051948">
    <property type="entry name" value="Hsp70_co-chaperone_J-domain"/>
</dbReference>
<comment type="subunit">
    <text evidence="5">Interacts with HSPA5/BiP; interaction is direct. Interacts with ERN1/IRE1 (via the luminal region). Interacts with DERL1.</text>
</comment>
<evidence type="ECO:0000256" key="4">
    <source>
        <dbReference type="ARBA" id="ARBA00045428"/>
    </source>
</evidence>
<dbReference type="PANTHER" id="PTHR44360">
    <property type="entry name" value="DNAJ HOMOLOG SUBFAMILY B MEMBER 9"/>
    <property type="match status" value="1"/>
</dbReference>
<dbReference type="OrthoDB" id="552049at2759"/>
<dbReference type="GO" id="GO:0005783">
    <property type="term" value="C:endoplasmic reticulum"/>
    <property type="evidence" value="ECO:0007669"/>
    <property type="project" value="TreeGrafter"/>
</dbReference>
<dbReference type="CTD" id="4189"/>
<evidence type="ECO:0000259" key="8">
    <source>
        <dbReference type="PROSITE" id="PS50076"/>
    </source>
</evidence>
<dbReference type="SMART" id="SM00271">
    <property type="entry name" value="DnaJ"/>
    <property type="match status" value="1"/>
</dbReference>
<dbReference type="OMA" id="YNFRQHY"/>
<dbReference type="Pfam" id="PF00226">
    <property type="entry name" value="DnaJ"/>
    <property type="match status" value="1"/>
</dbReference>
<evidence type="ECO:0000256" key="7">
    <source>
        <dbReference type="SAM" id="SignalP"/>
    </source>
</evidence>
<evidence type="ECO:0000256" key="3">
    <source>
        <dbReference type="ARBA" id="ARBA00041533"/>
    </source>
</evidence>
<evidence type="ECO:0000256" key="6">
    <source>
        <dbReference type="SAM" id="MobiDB-lite"/>
    </source>
</evidence>
<dbReference type="GO" id="GO:0036503">
    <property type="term" value="P:ERAD pathway"/>
    <property type="evidence" value="ECO:0007669"/>
    <property type="project" value="TreeGrafter"/>
</dbReference>
<dbReference type="AlphaFoldDB" id="A0A913ZRA7"/>
<dbReference type="InterPro" id="IPR001623">
    <property type="entry name" value="DnaJ_domain"/>
</dbReference>
<evidence type="ECO:0000313" key="10">
    <source>
        <dbReference type="Proteomes" id="UP000887568"/>
    </source>
</evidence>
<evidence type="ECO:0000256" key="5">
    <source>
        <dbReference type="ARBA" id="ARBA00046365"/>
    </source>
</evidence>
<keyword evidence="10" id="KW-1185">Reference proteome</keyword>
<sequence>MQYQIFLKIGAVCLTVLLLVVEGKEEDYYKLLGIKRTATDKEIKKAFRKLAVIYHPDKNKDPDAEAKFVEIAKAYEVLSDPEQRRLYDQLGRKQFENRGNHGSRGGTRQGSQQRGNFDYKSFFRDFDSSFSNFRNRRRSGGDNRRGNGFNFFGDDFWEGFDDDFFGSGAFESLHKNKARNHRGSHDSVFGNAFDDVTFPNMHSNIRTSHFSTTTHRHASTTGRTCRTVTQRVGNTITTYTDCS</sequence>
<dbReference type="GO" id="GO:0051787">
    <property type="term" value="F:misfolded protein binding"/>
    <property type="evidence" value="ECO:0007669"/>
    <property type="project" value="TreeGrafter"/>
</dbReference>
<keyword evidence="1" id="KW-0143">Chaperone</keyword>
<evidence type="ECO:0000256" key="2">
    <source>
        <dbReference type="ARBA" id="ARBA00040158"/>
    </source>
</evidence>
<dbReference type="CDD" id="cd06257">
    <property type="entry name" value="DnaJ"/>
    <property type="match status" value="1"/>
</dbReference>
<feature type="signal peptide" evidence="7">
    <location>
        <begin position="1"/>
        <end position="23"/>
    </location>
</feature>
<name>A0A913ZRA7_PATMI</name>
<dbReference type="Proteomes" id="UP000887568">
    <property type="component" value="Unplaced"/>
</dbReference>
<dbReference type="PROSITE" id="PS50076">
    <property type="entry name" value="DNAJ_2"/>
    <property type="match status" value="1"/>
</dbReference>
<dbReference type="Gene3D" id="1.10.287.110">
    <property type="entry name" value="DnaJ domain"/>
    <property type="match status" value="1"/>
</dbReference>
<dbReference type="PANTHER" id="PTHR44360:SF1">
    <property type="entry name" value="DNAJ HOMOLOG SUBFAMILY B MEMBER 9"/>
    <property type="match status" value="1"/>
</dbReference>
<comment type="function">
    <text evidence="4">Co-chaperone for Hsp70 protein HSPA5/BiP that acts as a key repressor of the ERN1/IRE1-mediated unfolded protein response (UPR). J domain-containing co-chaperones stimulate the ATPase activity of Hsp70 proteins and are required for efficient substrate recognition by Hsp70 proteins. In the unstressed endoplasmic reticulum, interacts with the luminal region of ERN1/IRE1 and selectively recruits HSPA5/BiP: HSPA5/BiP disrupts the dimerization of the active ERN1/IRE1 luminal region, thereby inactivating ERN1/IRE1. Also involved in endoplasmic reticulum-associated degradation (ERAD) of misfolded proteins. Required for survival of B-cell progenitors and normal antibody production.</text>
</comment>
<evidence type="ECO:0000313" key="9">
    <source>
        <dbReference type="EnsemblMetazoa" id="XP_038054197.1"/>
    </source>
</evidence>
<feature type="domain" description="J" evidence="8">
    <location>
        <begin position="27"/>
        <end position="91"/>
    </location>
</feature>
<feature type="region of interest" description="Disordered" evidence="6">
    <location>
        <begin position="94"/>
        <end position="115"/>
    </location>
</feature>
<organism evidence="9 10">
    <name type="scientific">Patiria miniata</name>
    <name type="common">Bat star</name>
    <name type="synonym">Asterina miniata</name>
    <dbReference type="NCBI Taxonomy" id="46514"/>
    <lineage>
        <taxon>Eukaryota</taxon>
        <taxon>Metazoa</taxon>
        <taxon>Echinodermata</taxon>
        <taxon>Eleutherozoa</taxon>
        <taxon>Asterozoa</taxon>
        <taxon>Asteroidea</taxon>
        <taxon>Valvatacea</taxon>
        <taxon>Valvatida</taxon>
        <taxon>Asterinidae</taxon>
        <taxon>Patiria</taxon>
    </lineage>
</organism>
<reference evidence="9" key="1">
    <citation type="submission" date="2022-11" db="UniProtKB">
        <authorList>
            <consortium name="EnsemblMetazoa"/>
        </authorList>
    </citation>
    <scope>IDENTIFICATION</scope>
</reference>
<dbReference type="RefSeq" id="XP_038054197.1">
    <property type="nucleotide sequence ID" value="XM_038198269.1"/>
</dbReference>
<dbReference type="SUPFAM" id="SSF46565">
    <property type="entry name" value="Chaperone J-domain"/>
    <property type="match status" value="1"/>
</dbReference>
<protein>
    <recommendedName>
        <fullName evidence="2">DnaJ homolog subfamily B member 9</fullName>
    </recommendedName>
    <alternativeName>
        <fullName evidence="3">Endoplasmic reticulum DNA J domain-containing protein 4</fullName>
    </alternativeName>
</protein>
<dbReference type="PRINTS" id="PR00625">
    <property type="entry name" value="JDOMAIN"/>
</dbReference>
<dbReference type="InterPro" id="IPR036869">
    <property type="entry name" value="J_dom_sf"/>
</dbReference>
<dbReference type="GO" id="GO:0051087">
    <property type="term" value="F:protein-folding chaperone binding"/>
    <property type="evidence" value="ECO:0007669"/>
    <property type="project" value="TreeGrafter"/>
</dbReference>
<dbReference type="InterPro" id="IPR018253">
    <property type="entry name" value="DnaJ_domain_CS"/>
</dbReference>
<keyword evidence="7" id="KW-0732">Signal</keyword>
<accession>A0A913ZRA7</accession>
<dbReference type="PROSITE" id="PS00636">
    <property type="entry name" value="DNAJ_1"/>
    <property type="match status" value="1"/>
</dbReference>
<dbReference type="EnsemblMetazoa" id="XM_038198269.1">
    <property type="protein sequence ID" value="XP_038054197.1"/>
    <property type="gene ID" value="LOC119726540"/>
</dbReference>
<proteinExistence type="predicted"/>
<evidence type="ECO:0000256" key="1">
    <source>
        <dbReference type="ARBA" id="ARBA00023186"/>
    </source>
</evidence>
<dbReference type="GeneID" id="119726540"/>